<proteinExistence type="predicted"/>
<dbReference type="OrthoDB" id="4014363at2"/>
<dbReference type="Pfam" id="PF10994">
    <property type="entry name" value="DUF2817"/>
    <property type="match status" value="1"/>
</dbReference>
<dbReference type="RefSeq" id="WP_145370358.1">
    <property type="nucleotide sequence ID" value="NZ_CP036275.1"/>
</dbReference>
<organism evidence="1 2">
    <name type="scientific">Maioricimonas rarisocia</name>
    <dbReference type="NCBI Taxonomy" id="2528026"/>
    <lineage>
        <taxon>Bacteria</taxon>
        <taxon>Pseudomonadati</taxon>
        <taxon>Planctomycetota</taxon>
        <taxon>Planctomycetia</taxon>
        <taxon>Planctomycetales</taxon>
        <taxon>Planctomycetaceae</taxon>
        <taxon>Maioricimonas</taxon>
    </lineage>
</organism>
<dbReference type="KEGG" id="mri:Mal4_34810"/>
<dbReference type="Gene3D" id="3.40.630.10">
    <property type="entry name" value="Zn peptidases"/>
    <property type="match status" value="1"/>
</dbReference>
<dbReference type="EMBL" id="CP036275">
    <property type="protein sequence ID" value="QDU39145.1"/>
    <property type="molecule type" value="Genomic_DNA"/>
</dbReference>
<evidence type="ECO:0008006" key="3">
    <source>
        <dbReference type="Google" id="ProtNLM"/>
    </source>
</evidence>
<dbReference type="AlphaFoldDB" id="A0A517Z9I2"/>
<dbReference type="SUPFAM" id="SSF53187">
    <property type="entry name" value="Zn-dependent exopeptidases"/>
    <property type="match status" value="1"/>
</dbReference>
<name>A0A517Z9I2_9PLAN</name>
<protein>
    <recommendedName>
        <fullName evidence="3">DUF2817 domain-containing protein</fullName>
    </recommendedName>
</protein>
<dbReference type="Proteomes" id="UP000320496">
    <property type="component" value="Chromosome"/>
</dbReference>
<dbReference type="InterPro" id="IPR021259">
    <property type="entry name" value="DUF2817"/>
</dbReference>
<keyword evidence="2" id="KW-1185">Reference proteome</keyword>
<evidence type="ECO:0000313" key="1">
    <source>
        <dbReference type="EMBL" id="QDU39145.1"/>
    </source>
</evidence>
<dbReference type="CDD" id="cd06233">
    <property type="entry name" value="M14-like"/>
    <property type="match status" value="1"/>
</dbReference>
<accession>A0A517Z9I2</accession>
<evidence type="ECO:0000313" key="2">
    <source>
        <dbReference type="Proteomes" id="UP000320496"/>
    </source>
</evidence>
<gene>
    <name evidence="1" type="ORF">Mal4_34810</name>
</gene>
<sequence>MSDSSPQFDVFSPSYLEARAKFCEATTRAGWEHSGYPTGETGPDGTPLTLDVASCGDPDAKRVLLVSSGLHGVEGYFGSALQIAALQNWAPETTLPPQTRIVFLHGLNPYGFAWIRRVDSHNIDPNRNFLLPEDSFDRPAPRYRRYDRFLNPNRPPAPFDTFRWIGAAALLILGPKRLAQAIAAGQHEYPDGLFFGGQDYGPTQTLYAAHWKNWVGDDTQVLHIDFHTGLGKSATWKLLLDTQLTDAELKRLQEWFGEGSVARGDPEVTYETSGSIGRWCRSSHSGRYVYVCAEFGTFDALSVLSALRSENQAHRYCQPDEPAWKHAKSRLKEIFCPASPVWRGKVLDEGTGLIRQAVDGYLPQGF</sequence>
<reference evidence="1 2" key="1">
    <citation type="submission" date="2019-02" db="EMBL/GenBank/DDBJ databases">
        <title>Deep-cultivation of Planctomycetes and their phenomic and genomic characterization uncovers novel biology.</title>
        <authorList>
            <person name="Wiegand S."/>
            <person name="Jogler M."/>
            <person name="Boedeker C."/>
            <person name="Pinto D."/>
            <person name="Vollmers J."/>
            <person name="Rivas-Marin E."/>
            <person name="Kohn T."/>
            <person name="Peeters S.H."/>
            <person name="Heuer A."/>
            <person name="Rast P."/>
            <person name="Oberbeckmann S."/>
            <person name="Bunk B."/>
            <person name="Jeske O."/>
            <person name="Meyerdierks A."/>
            <person name="Storesund J.E."/>
            <person name="Kallscheuer N."/>
            <person name="Luecker S."/>
            <person name="Lage O.M."/>
            <person name="Pohl T."/>
            <person name="Merkel B.J."/>
            <person name="Hornburger P."/>
            <person name="Mueller R.-W."/>
            <person name="Bruemmer F."/>
            <person name="Labrenz M."/>
            <person name="Spormann A.M."/>
            <person name="Op den Camp H."/>
            <person name="Overmann J."/>
            <person name="Amann R."/>
            <person name="Jetten M.S.M."/>
            <person name="Mascher T."/>
            <person name="Medema M.H."/>
            <person name="Devos D.P."/>
            <person name="Kaster A.-K."/>
            <person name="Ovreas L."/>
            <person name="Rohde M."/>
            <person name="Galperin M.Y."/>
            <person name="Jogler C."/>
        </authorList>
    </citation>
    <scope>NUCLEOTIDE SEQUENCE [LARGE SCALE GENOMIC DNA]</scope>
    <source>
        <strain evidence="1 2">Mal4</strain>
    </source>
</reference>